<protein>
    <submittedName>
        <fullName evidence="1">Uncharacterized protein</fullName>
    </submittedName>
</protein>
<gene>
    <name evidence="1" type="ORF">QBC40DRAFT_274517</name>
</gene>
<evidence type="ECO:0000313" key="1">
    <source>
        <dbReference type="EMBL" id="KAK4203558.1"/>
    </source>
</evidence>
<dbReference type="AlphaFoldDB" id="A0AAN7AXS8"/>
<accession>A0AAN7AXS8</accession>
<proteinExistence type="predicted"/>
<evidence type="ECO:0000313" key="2">
    <source>
        <dbReference type="Proteomes" id="UP001303160"/>
    </source>
</evidence>
<name>A0AAN7AXS8_9PEZI</name>
<organism evidence="1 2">
    <name type="scientific">Triangularia verruculosa</name>
    <dbReference type="NCBI Taxonomy" id="2587418"/>
    <lineage>
        <taxon>Eukaryota</taxon>
        <taxon>Fungi</taxon>
        <taxon>Dikarya</taxon>
        <taxon>Ascomycota</taxon>
        <taxon>Pezizomycotina</taxon>
        <taxon>Sordariomycetes</taxon>
        <taxon>Sordariomycetidae</taxon>
        <taxon>Sordariales</taxon>
        <taxon>Podosporaceae</taxon>
        <taxon>Triangularia</taxon>
    </lineage>
</organism>
<dbReference type="PANTHER" id="PTHR35043">
    <property type="entry name" value="TRANSCRIPTION FACTOR DOMAIN-CONTAINING PROTEIN"/>
    <property type="match status" value="1"/>
</dbReference>
<reference evidence="1" key="2">
    <citation type="submission" date="2023-05" db="EMBL/GenBank/DDBJ databases">
        <authorList>
            <consortium name="Lawrence Berkeley National Laboratory"/>
            <person name="Steindorff A."/>
            <person name="Hensen N."/>
            <person name="Bonometti L."/>
            <person name="Westerberg I."/>
            <person name="Brannstrom I.O."/>
            <person name="Guillou S."/>
            <person name="Cros-Aarteil S."/>
            <person name="Calhoun S."/>
            <person name="Haridas S."/>
            <person name="Kuo A."/>
            <person name="Mondo S."/>
            <person name="Pangilinan J."/>
            <person name="Riley R."/>
            <person name="Labutti K."/>
            <person name="Andreopoulos B."/>
            <person name="Lipzen A."/>
            <person name="Chen C."/>
            <person name="Yanf M."/>
            <person name="Daum C."/>
            <person name="Ng V."/>
            <person name="Clum A."/>
            <person name="Ohm R."/>
            <person name="Martin F."/>
            <person name="Silar P."/>
            <person name="Natvig D."/>
            <person name="Lalanne C."/>
            <person name="Gautier V."/>
            <person name="Ament-Velasquez S.L."/>
            <person name="Kruys A."/>
            <person name="Hutchinson M.I."/>
            <person name="Powell A.J."/>
            <person name="Barry K."/>
            <person name="Miller A.N."/>
            <person name="Grigoriev I.V."/>
            <person name="Debuchy R."/>
            <person name="Gladieux P."/>
            <person name="Thoren M.H."/>
            <person name="Johannesson H."/>
        </authorList>
    </citation>
    <scope>NUCLEOTIDE SEQUENCE</scope>
    <source>
        <strain evidence="1">CBS 315.58</strain>
    </source>
</reference>
<keyword evidence="2" id="KW-1185">Reference proteome</keyword>
<dbReference type="EMBL" id="MU863888">
    <property type="protein sequence ID" value="KAK4203558.1"/>
    <property type="molecule type" value="Genomic_DNA"/>
</dbReference>
<dbReference type="Proteomes" id="UP001303160">
    <property type="component" value="Unassembled WGS sequence"/>
</dbReference>
<comment type="caution">
    <text evidence="1">The sequence shown here is derived from an EMBL/GenBank/DDBJ whole genome shotgun (WGS) entry which is preliminary data.</text>
</comment>
<reference evidence="1" key="1">
    <citation type="journal article" date="2023" name="Mol. Phylogenet. Evol.">
        <title>Genome-scale phylogeny and comparative genomics of the fungal order Sordariales.</title>
        <authorList>
            <person name="Hensen N."/>
            <person name="Bonometti L."/>
            <person name="Westerberg I."/>
            <person name="Brannstrom I.O."/>
            <person name="Guillou S."/>
            <person name="Cros-Aarteil S."/>
            <person name="Calhoun S."/>
            <person name="Haridas S."/>
            <person name="Kuo A."/>
            <person name="Mondo S."/>
            <person name="Pangilinan J."/>
            <person name="Riley R."/>
            <person name="LaButti K."/>
            <person name="Andreopoulos B."/>
            <person name="Lipzen A."/>
            <person name="Chen C."/>
            <person name="Yan M."/>
            <person name="Daum C."/>
            <person name="Ng V."/>
            <person name="Clum A."/>
            <person name="Steindorff A."/>
            <person name="Ohm R.A."/>
            <person name="Martin F."/>
            <person name="Silar P."/>
            <person name="Natvig D.O."/>
            <person name="Lalanne C."/>
            <person name="Gautier V."/>
            <person name="Ament-Velasquez S.L."/>
            <person name="Kruys A."/>
            <person name="Hutchinson M.I."/>
            <person name="Powell A.J."/>
            <person name="Barry K."/>
            <person name="Miller A.N."/>
            <person name="Grigoriev I.V."/>
            <person name="Debuchy R."/>
            <person name="Gladieux P."/>
            <person name="Hiltunen Thoren M."/>
            <person name="Johannesson H."/>
        </authorList>
    </citation>
    <scope>NUCLEOTIDE SEQUENCE</scope>
    <source>
        <strain evidence="1">CBS 315.58</strain>
    </source>
</reference>
<sequence length="429" mass="48372">MASSCRANLTVGEDFDGLCGWVEQPDYRGTFDIIFSCLVVVLTCTWTVLHLNLPAEDEGQMTIFIRKFRWSVLSIFAPEVVALFASCQWSSARDSVEEMRAAGVTNWTVVHGFYADMGGFILRSPDMPPFPINSRAIQYLVEKNYLTFPKIEERDIRDHSKADKFAKSLAIIQIGWMASQCAARVRESLLVTPLEMTTIAFTVCTIASYYFWFNKPFDVEKHTDLTITTTIREILLDAGPAARMPYEDTPMDFVQGSGISYGPGTWGRKNLFKSFGGLKTRPIRRIPNDYTPPPQSIRLACFGWALSVLHCAIHAGSWDFAFPTLAEQWVWRCSCVVLLIVSFLGGLLDVVTVKPGPDFTICLLGIWEKQTTNPESRFRRWALDLPTTVCAVSYFIARLMLLAQAAVALRSMPGSVYRTVEWTNYLPHM</sequence>
<dbReference type="PANTHER" id="PTHR35043:SF8">
    <property type="entry name" value="DUF4220 DOMAIN-CONTAINING PROTEIN"/>
    <property type="match status" value="1"/>
</dbReference>